<comment type="similarity">
    <text evidence="2">Belongs to the DoxX family.</text>
</comment>
<dbReference type="Proteomes" id="UP000306753">
    <property type="component" value="Unassembled WGS sequence"/>
</dbReference>
<accession>A0A5R9QC28</accession>
<dbReference type="AlphaFoldDB" id="A0A5R9QC28"/>
<organism evidence="8 9">
    <name type="scientific">Stutzerimonas nosocomialis</name>
    <dbReference type="NCBI Taxonomy" id="1056496"/>
    <lineage>
        <taxon>Bacteria</taxon>
        <taxon>Pseudomonadati</taxon>
        <taxon>Pseudomonadota</taxon>
        <taxon>Gammaproteobacteria</taxon>
        <taxon>Pseudomonadales</taxon>
        <taxon>Pseudomonadaceae</taxon>
        <taxon>Stutzerimonas</taxon>
    </lineage>
</organism>
<dbReference type="InterPro" id="IPR051907">
    <property type="entry name" value="DoxX-like_oxidoreductase"/>
</dbReference>
<keyword evidence="6 7" id="KW-0472">Membrane</keyword>
<feature type="transmembrane region" description="Helical" evidence="7">
    <location>
        <begin position="102"/>
        <end position="125"/>
    </location>
</feature>
<dbReference type="EMBL" id="QLAG01000023">
    <property type="protein sequence ID" value="TLX62313.1"/>
    <property type="molecule type" value="Genomic_DNA"/>
</dbReference>
<dbReference type="RefSeq" id="WP_138409077.1">
    <property type="nucleotide sequence ID" value="NZ_QLAE01000022.1"/>
</dbReference>
<proteinExistence type="inferred from homology"/>
<dbReference type="GO" id="GO:0005886">
    <property type="term" value="C:plasma membrane"/>
    <property type="evidence" value="ECO:0007669"/>
    <property type="project" value="UniProtKB-SubCell"/>
</dbReference>
<keyword evidence="9" id="KW-1185">Reference proteome</keyword>
<name>A0A5R9QC28_9GAMM</name>
<evidence type="ECO:0000313" key="8">
    <source>
        <dbReference type="EMBL" id="TLX62313.1"/>
    </source>
</evidence>
<evidence type="ECO:0000256" key="5">
    <source>
        <dbReference type="ARBA" id="ARBA00022989"/>
    </source>
</evidence>
<evidence type="ECO:0000256" key="2">
    <source>
        <dbReference type="ARBA" id="ARBA00006679"/>
    </source>
</evidence>
<comment type="caution">
    <text evidence="8">The sequence shown here is derived from an EMBL/GenBank/DDBJ whole genome shotgun (WGS) entry which is preliminary data.</text>
</comment>
<evidence type="ECO:0000256" key="7">
    <source>
        <dbReference type="SAM" id="Phobius"/>
    </source>
</evidence>
<evidence type="ECO:0000256" key="4">
    <source>
        <dbReference type="ARBA" id="ARBA00022692"/>
    </source>
</evidence>
<dbReference type="PANTHER" id="PTHR33452:SF1">
    <property type="entry name" value="INNER MEMBRANE PROTEIN YPHA-RELATED"/>
    <property type="match status" value="1"/>
</dbReference>
<evidence type="ECO:0000256" key="3">
    <source>
        <dbReference type="ARBA" id="ARBA00022475"/>
    </source>
</evidence>
<keyword evidence="3" id="KW-1003">Cell membrane</keyword>
<keyword evidence="4 7" id="KW-0812">Transmembrane</keyword>
<feature type="transmembrane region" description="Helical" evidence="7">
    <location>
        <begin position="46"/>
        <end position="66"/>
    </location>
</feature>
<feature type="transmembrane region" description="Helical" evidence="7">
    <location>
        <begin position="73"/>
        <end position="90"/>
    </location>
</feature>
<keyword evidence="5 7" id="KW-1133">Transmembrane helix</keyword>
<dbReference type="InterPro" id="IPR032808">
    <property type="entry name" value="DoxX"/>
</dbReference>
<gene>
    <name evidence="8" type="ORF">DN820_16650</name>
</gene>
<evidence type="ECO:0000256" key="1">
    <source>
        <dbReference type="ARBA" id="ARBA00004651"/>
    </source>
</evidence>
<reference evidence="8 9" key="1">
    <citation type="journal article" date="2017" name="Eur. J. Clin. Microbiol. Infect. Dis.">
        <title>Uncommonly isolated clinical Pseudomonas: identification and phylogenetic assignation.</title>
        <authorList>
            <person name="Mulet M."/>
            <person name="Gomila M."/>
            <person name="Ramirez A."/>
            <person name="Cardew S."/>
            <person name="Moore E.R."/>
            <person name="Lalucat J."/>
            <person name="Garcia-Valdes E."/>
        </authorList>
    </citation>
    <scope>NUCLEOTIDE SEQUENCE [LARGE SCALE GENOMIC DNA]</scope>
    <source>
        <strain evidence="8 9">SD129</strain>
    </source>
</reference>
<evidence type="ECO:0000313" key="9">
    <source>
        <dbReference type="Proteomes" id="UP000306753"/>
    </source>
</evidence>
<dbReference type="PANTHER" id="PTHR33452">
    <property type="entry name" value="OXIDOREDUCTASE CATD-RELATED"/>
    <property type="match status" value="1"/>
</dbReference>
<evidence type="ECO:0000256" key="6">
    <source>
        <dbReference type="ARBA" id="ARBA00023136"/>
    </source>
</evidence>
<sequence length="136" mass="14220">MNASIQTYSATSGRLLLGLLFLFSGIGKLAAPAATKGYIAAMGMPFVDLAYLGALVVELGFAAALVLGYRVRLVAAVMALFTLVTALIFHNQLGDQNQLIHFLKNIAIVGGLLQVVAFGAGALSLDARRARRTALA</sequence>
<comment type="subcellular location">
    <subcellularLocation>
        <location evidence="1">Cell membrane</location>
        <topology evidence="1">Multi-pass membrane protein</topology>
    </subcellularLocation>
</comment>
<protein>
    <submittedName>
        <fullName evidence="8">LysR family transcriptional regulator</fullName>
    </submittedName>
</protein>
<dbReference type="OrthoDB" id="9792760at2"/>
<dbReference type="Pfam" id="PF07681">
    <property type="entry name" value="DoxX"/>
    <property type="match status" value="1"/>
</dbReference>